<dbReference type="Gene3D" id="3.30.565.10">
    <property type="entry name" value="Histidine kinase-like ATPase, C-terminal domain"/>
    <property type="match status" value="1"/>
</dbReference>
<dbReference type="AlphaFoldDB" id="A0A1M5MR77"/>
<dbReference type="Proteomes" id="UP000189796">
    <property type="component" value="Chromosome I"/>
</dbReference>
<evidence type="ECO:0000256" key="7">
    <source>
        <dbReference type="ARBA" id="ARBA00022840"/>
    </source>
</evidence>
<dbReference type="InterPro" id="IPR011102">
    <property type="entry name" value="Sig_transdc_His_kinase_HWE"/>
</dbReference>
<keyword evidence="3" id="KW-0597">Phosphoprotein</keyword>
<accession>A0A1M5MR77</accession>
<evidence type="ECO:0000256" key="5">
    <source>
        <dbReference type="ARBA" id="ARBA00022741"/>
    </source>
</evidence>
<evidence type="ECO:0000256" key="2">
    <source>
        <dbReference type="ARBA" id="ARBA00012438"/>
    </source>
</evidence>
<comment type="catalytic activity">
    <reaction evidence="1">
        <text>ATP + protein L-histidine = ADP + protein N-phospho-L-histidine.</text>
        <dbReference type="EC" id="2.7.13.3"/>
    </reaction>
</comment>
<evidence type="ECO:0000259" key="8">
    <source>
        <dbReference type="SMART" id="SM00911"/>
    </source>
</evidence>
<protein>
    <recommendedName>
        <fullName evidence="2">histidine kinase</fullName>
        <ecNumber evidence="2">2.7.13.3</ecNumber>
    </recommendedName>
</protein>
<evidence type="ECO:0000256" key="1">
    <source>
        <dbReference type="ARBA" id="ARBA00000085"/>
    </source>
</evidence>
<organism evidence="9 10">
    <name type="scientific">Bradyrhizobium erythrophlei</name>
    <dbReference type="NCBI Taxonomy" id="1437360"/>
    <lineage>
        <taxon>Bacteria</taxon>
        <taxon>Pseudomonadati</taxon>
        <taxon>Pseudomonadota</taxon>
        <taxon>Alphaproteobacteria</taxon>
        <taxon>Hyphomicrobiales</taxon>
        <taxon>Nitrobacteraceae</taxon>
        <taxon>Bradyrhizobium</taxon>
    </lineage>
</organism>
<keyword evidence="4" id="KW-0808">Transferase</keyword>
<dbReference type="SUPFAM" id="SSF55874">
    <property type="entry name" value="ATPase domain of HSP90 chaperone/DNA topoisomerase II/histidine kinase"/>
    <property type="match status" value="1"/>
</dbReference>
<sequence length="241" mass="25943">MSIKAPQAEHEPDYLKELLAQAGVDAQASTVAATLQEVVIAELHHRVKNTLAIVSAVTSQSLRTANSLEEATKTIADRLQALGVAQDLLVRERWTGAGCRTLIEGAVKAFQSKSLDQFEIAGDNIAVSSGPAISLSMVIHELCTNAVKHGALSAPHGRVSISWAVSEDHPKRFKLHWKEHDGPPVQEPSRKSFGSRLIEQALPGQLQGEARLRFEPDGLSCEVNIPLSVMQERPLALGASA</sequence>
<dbReference type="RefSeq" id="WP_079601639.1">
    <property type="nucleotide sequence ID" value="NZ_LT670817.1"/>
</dbReference>
<keyword evidence="6 9" id="KW-0418">Kinase</keyword>
<evidence type="ECO:0000313" key="10">
    <source>
        <dbReference type="Proteomes" id="UP000189796"/>
    </source>
</evidence>
<dbReference type="PANTHER" id="PTHR41523:SF7">
    <property type="entry name" value="HISTIDINE KINASE"/>
    <property type="match status" value="1"/>
</dbReference>
<gene>
    <name evidence="9" type="ORF">SAMN05443248_2688</name>
</gene>
<evidence type="ECO:0000313" key="9">
    <source>
        <dbReference type="EMBL" id="SHG79706.1"/>
    </source>
</evidence>
<evidence type="ECO:0000256" key="4">
    <source>
        <dbReference type="ARBA" id="ARBA00022679"/>
    </source>
</evidence>
<dbReference type="GO" id="GO:0004673">
    <property type="term" value="F:protein histidine kinase activity"/>
    <property type="evidence" value="ECO:0007669"/>
    <property type="project" value="UniProtKB-EC"/>
</dbReference>
<feature type="domain" description="Signal transduction histidine kinase HWE region" evidence="8">
    <location>
        <begin position="42"/>
        <end position="124"/>
    </location>
</feature>
<dbReference type="Pfam" id="PF07536">
    <property type="entry name" value="HWE_HK"/>
    <property type="match status" value="1"/>
</dbReference>
<reference evidence="9 10" key="1">
    <citation type="submission" date="2016-11" db="EMBL/GenBank/DDBJ databases">
        <authorList>
            <person name="Jaros S."/>
            <person name="Januszkiewicz K."/>
            <person name="Wedrychowicz H."/>
        </authorList>
    </citation>
    <scope>NUCLEOTIDE SEQUENCE [LARGE SCALE GENOMIC DNA]</scope>
    <source>
        <strain evidence="9 10">GAS138</strain>
    </source>
</reference>
<keyword evidence="5" id="KW-0547">Nucleotide-binding</keyword>
<dbReference type="GO" id="GO:0005524">
    <property type="term" value="F:ATP binding"/>
    <property type="evidence" value="ECO:0007669"/>
    <property type="project" value="UniProtKB-KW"/>
</dbReference>
<dbReference type="InterPro" id="IPR036890">
    <property type="entry name" value="HATPase_C_sf"/>
</dbReference>
<dbReference type="EC" id="2.7.13.3" evidence="2"/>
<dbReference type="SMART" id="SM00911">
    <property type="entry name" value="HWE_HK"/>
    <property type="match status" value="1"/>
</dbReference>
<evidence type="ECO:0000256" key="6">
    <source>
        <dbReference type="ARBA" id="ARBA00022777"/>
    </source>
</evidence>
<evidence type="ECO:0000256" key="3">
    <source>
        <dbReference type="ARBA" id="ARBA00022553"/>
    </source>
</evidence>
<name>A0A1M5MR77_9BRAD</name>
<dbReference type="EMBL" id="LT670817">
    <property type="protein sequence ID" value="SHG79706.1"/>
    <property type="molecule type" value="Genomic_DNA"/>
</dbReference>
<proteinExistence type="predicted"/>
<dbReference type="OrthoDB" id="7297573at2"/>
<keyword evidence="7" id="KW-0067">ATP-binding</keyword>
<dbReference type="PANTHER" id="PTHR41523">
    <property type="entry name" value="TWO-COMPONENT SYSTEM SENSOR PROTEIN"/>
    <property type="match status" value="1"/>
</dbReference>